<evidence type="ECO:0000313" key="1">
    <source>
        <dbReference type="EMBL" id="KAK2563501.1"/>
    </source>
</evidence>
<proteinExistence type="predicted"/>
<evidence type="ECO:0000313" key="2">
    <source>
        <dbReference type="Proteomes" id="UP001249851"/>
    </source>
</evidence>
<dbReference type="Proteomes" id="UP001249851">
    <property type="component" value="Unassembled WGS sequence"/>
</dbReference>
<gene>
    <name evidence="1" type="ORF">P5673_013215</name>
</gene>
<name>A0AAD9QLK8_ACRCE</name>
<keyword evidence="2" id="KW-1185">Reference proteome</keyword>
<dbReference type="AlphaFoldDB" id="A0AAD9QLK8"/>
<accession>A0AAD9QLK8</accession>
<protein>
    <submittedName>
        <fullName evidence="1">Uncharacterized protein</fullName>
    </submittedName>
</protein>
<sequence length="93" mass="11025">MKPVLVVAVILSLFIFSECYITILDRSTLRKVKKFSKDCVEMRRSTGTWFFRSRRKRRRFRLQEGVCVQLRDEQCSVVPEPRLTEQNSTDTAH</sequence>
<comment type="caution">
    <text evidence="1">The sequence shown here is derived from an EMBL/GenBank/DDBJ whole genome shotgun (WGS) entry which is preliminary data.</text>
</comment>
<reference evidence="1" key="2">
    <citation type="journal article" date="2023" name="Science">
        <title>Genomic signatures of disease resistance in endangered staghorn corals.</title>
        <authorList>
            <person name="Vollmer S.V."/>
            <person name="Selwyn J.D."/>
            <person name="Despard B.A."/>
            <person name="Roesel C.L."/>
        </authorList>
    </citation>
    <scope>NUCLEOTIDE SEQUENCE</scope>
    <source>
        <strain evidence="1">K2</strain>
    </source>
</reference>
<organism evidence="1 2">
    <name type="scientific">Acropora cervicornis</name>
    <name type="common">Staghorn coral</name>
    <dbReference type="NCBI Taxonomy" id="6130"/>
    <lineage>
        <taxon>Eukaryota</taxon>
        <taxon>Metazoa</taxon>
        <taxon>Cnidaria</taxon>
        <taxon>Anthozoa</taxon>
        <taxon>Hexacorallia</taxon>
        <taxon>Scleractinia</taxon>
        <taxon>Astrocoeniina</taxon>
        <taxon>Acroporidae</taxon>
        <taxon>Acropora</taxon>
    </lineage>
</organism>
<dbReference type="EMBL" id="JARQWQ010000025">
    <property type="protein sequence ID" value="KAK2563501.1"/>
    <property type="molecule type" value="Genomic_DNA"/>
</dbReference>
<reference evidence="1" key="1">
    <citation type="journal article" date="2023" name="G3 (Bethesda)">
        <title>Whole genome assembly and annotation of the endangered Caribbean coral Acropora cervicornis.</title>
        <authorList>
            <person name="Selwyn J.D."/>
            <person name="Vollmer S.V."/>
        </authorList>
    </citation>
    <scope>NUCLEOTIDE SEQUENCE</scope>
    <source>
        <strain evidence="1">K2</strain>
    </source>
</reference>